<dbReference type="AlphaFoldDB" id="A0A0E0DBI7"/>
<protein>
    <submittedName>
        <fullName evidence="1">Uncharacterized protein</fullName>
    </submittedName>
</protein>
<dbReference type="EnsemblPlants" id="OMERI04G04420.1">
    <property type="protein sequence ID" value="OMERI04G04420.1"/>
    <property type="gene ID" value="OMERI04G04420"/>
</dbReference>
<reference evidence="1" key="2">
    <citation type="submission" date="2018-05" db="EMBL/GenBank/DDBJ databases">
        <title>OmerRS3 (Oryza meridionalis Reference Sequence Version 3).</title>
        <authorList>
            <person name="Zhang J."/>
            <person name="Kudrna D."/>
            <person name="Lee S."/>
            <person name="Talag J."/>
            <person name="Welchert J."/>
            <person name="Wing R.A."/>
        </authorList>
    </citation>
    <scope>NUCLEOTIDE SEQUENCE [LARGE SCALE GENOMIC DNA]</scope>
    <source>
        <strain evidence="1">cv. OR44</strain>
    </source>
</reference>
<keyword evidence="2" id="KW-1185">Reference proteome</keyword>
<dbReference type="HOGENOM" id="CLU_1920454_0_0_1"/>
<sequence>MTTTSPPSALSSPLSSIGGSFRAMQIRNLSGCYLHCHSVLDPRTLAAATAIVFSCSDYNKEHPGDHLPVELAEEERGEGGTRPRCCCSWLSVASLPSHLFASHTAARCRRRDFNLIDCMQYSSPDGKEGWAH</sequence>
<dbReference type="Gramene" id="OMERI04G04420.1">
    <property type="protein sequence ID" value="OMERI04G04420.1"/>
    <property type="gene ID" value="OMERI04G04420"/>
</dbReference>
<proteinExistence type="predicted"/>
<organism evidence="1">
    <name type="scientific">Oryza meridionalis</name>
    <dbReference type="NCBI Taxonomy" id="40149"/>
    <lineage>
        <taxon>Eukaryota</taxon>
        <taxon>Viridiplantae</taxon>
        <taxon>Streptophyta</taxon>
        <taxon>Embryophyta</taxon>
        <taxon>Tracheophyta</taxon>
        <taxon>Spermatophyta</taxon>
        <taxon>Magnoliopsida</taxon>
        <taxon>Liliopsida</taxon>
        <taxon>Poales</taxon>
        <taxon>Poaceae</taxon>
        <taxon>BOP clade</taxon>
        <taxon>Oryzoideae</taxon>
        <taxon>Oryzeae</taxon>
        <taxon>Oryzinae</taxon>
        <taxon>Oryza</taxon>
    </lineage>
</organism>
<evidence type="ECO:0000313" key="2">
    <source>
        <dbReference type="Proteomes" id="UP000008021"/>
    </source>
</evidence>
<evidence type="ECO:0000313" key="1">
    <source>
        <dbReference type="EnsemblPlants" id="OMERI04G04420.1"/>
    </source>
</evidence>
<dbReference type="STRING" id="40149.A0A0E0DBI7"/>
<dbReference type="Proteomes" id="UP000008021">
    <property type="component" value="Chromosome 4"/>
</dbReference>
<accession>A0A0E0DBI7</accession>
<name>A0A0E0DBI7_9ORYZ</name>
<reference evidence="1" key="1">
    <citation type="submission" date="2015-04" db="UniProtKB">
        <authorList>
            <consortium name="EnsemblPlants"/>
        </authorList>
    </citation>
    <scope>IDENTIFICATION</scope>
</reference>